<comment type="caution">
    <text evidence="1">The sequence shown here is derived from an EMBL/GenBank/DDBJ whole genome shotgun (WGS) entry which is preliminary data.</text>
</comment>
<name>A0A9P8TD87_WICPI</name>
<sequence>MYEDKNEIPLNAKALKNKMTKMAKHVDLFLIELEEEEGEEEDVISMAVELVDEAIDIAVDVADDITTVDVAPEPIICILND</sequence>
<dbReference type="EMBL" id="JAEUBG010005555">
    <property type="protein sequence ID" value="KAH3674255.1"/>
    <property type="molecule type" value="Genomic_DNA"/>
</dbReference>
<dbReference type="AlphaFoldDB" id="A0A9P8TD87"/>
<protein>
    <submittedName>
        <fullName evidence="1">Uncharacterized protein</fullName>
    </submittedName>
</protein>
<keyword evidence="2" id="KW-1185">Reference proteome</keyword>
<proteinExistence type="predicted"/>
<accession>A0A9P8TD87</accession>
<reference evidence="1" key="2">
    <citation type="submission" date="2021-01" db="EMBL/GenBank/DDBJ databases">
        <authorList>
            <person name="Schikora-Tamarit M.A."/>
        </authorList>
    </citation>
    <scope>NUCLEOTIDE SEQUENCE</scope>
    <source>
        <strain evidence="1">CBS2887</strain>
    </source>
</reference>
<reference evidence="1" key="1">
    <citation type="journal article" date="2021" name="Open Biol.">
        <title>Shared evolutionary footprints suggest mitochondrial oxidative damage underlies multiple complex I losses in fungi.</title>
        <authorList>
            <person name="Schikora-Tamarit M.A."/>
            <person name="Marcet-Houben M."/>
            <person name="Nosek J."/>
            <person name="Gabaldon T."/>
        </authorList>
    </citation>
    <scope>NUCLEOTIDE SEQUENCE</scope>
    <source>
        <strain evidence="1">CBS2887</strain>
    </source>
</reference>
<evidence type="ECO:0000313" key="1">
    <source>
        <dbReference type="EMBL" id="KAH3674255.1"/>
    </source>
</evidence>
<evidence type="ECO:0000313" key="2">
    <source>
        <dbReference type="Proteomes" id="UP000774326"/>
    </source>
</evidence>
<gene>
    <name evidence="1" type="ORF">WICPIJ_009636</name>
</gene>
<organism evidence="1 2">
    <name type="scientific">Wickerhamomyces pijperi</name>
    <name type="common">Yeast</name>
    <name type="synonym">Pichia pijperi</name>
    <dbReference type="NCBI Taxonomy" id="599730"/>
    <lineage>
        <taxon>Eukaryota</taxon>
        <taxon>Fungi</taxon>
        <taxon>Dikarya</taxon>
        <taxon>Ascomycota</taxon>
        <taxon>Saccharomycotina</taxon>
        <taxon>Saccharomycetes</taxon>
        <taxon>Phaffomycetales</taxon>
        <taxon>Wickerhamomycetaceae</taxon>
        <taxon>Wickerhamomyces</taxon>
    </lineage>
</organism>
<dbReference type="Proteomes" id="UP000774326">
    <property type="component" value="Unassembled WGS sequence"/>
</dbReference>